<evidence type="ECO:0008006" key="3">
    <source>
        <dbReference type="Google" id="ProtNLM"/>
    </source>
</evidence>
<evidence type="ECO:0000313" key="1">
    <source>
        <dbReference type="EMBL" id="WAH37439.1"/>
    </source>
</evidence>
<protein>
    <recommendedName>
        <fullName evidence="3">FlgN protein</fullName>
    </recommendedName>
</protein>
<sequence length="151" mass="17621">MIEDLCTRLNRANSLIEKFLESPPINHNPLEIRLRAVLEEEQRVLCQAMQAAGESPIDLHPFRNFISVVYRDDEAAQSTVRAWIRASRWMHSNTEQQLDDVERALQDISRELEQVSPMIELMYGDMDTKYIVPIAYRRRPQIRRAKNGVGE</sequence>
<dbReference type="Proteomes" id="UP001164803">
    <property type="component" value="Chromosome"/>
</dbReference>
<dbReference type="EMBL" id="CP104064">
    <property type="protein sequence ID" value="WAH37439.1"/>
    <property type="molecule type" value="Genomic_DNA"/>
</dbReference>
<name>A0ABY6Z581_9BACL</name>
<accession>A0ABY6Z581</accession>
<evidence type="ECO:0000313" key="2">
    <source>
        <dbReference type="Proteomes" id="UP001164803"/>
    </source>
</evidence>
<organism evidence="1 2">
    <name type="scientific">Alicyclobacillus dauci</name>
    <dbReference type="NCBI Taxonomy" id="1475485"/>
    <lineage>
        <taxon>Bacteria</taxon>
        <taxon>Bacillati</taxon>
        <taxon>Bacillota</taxon>
        <taxon>Bacilli</taxon>
        <taxon>Bacillales</taxon>
        <taxon>Alicyclobacillaceae</taxon>
        <taxon>Alicyclobacillus</taxon>
    </lineage>
</organism>
<dbReference type="RefSeq" id="WP_268044935.1">
    <property type="nucleotide sequence ID" value="NZ_CP104064.1"/>
</dbReference>
<reference evidence="1" key="1">
    <citation type="submission" date="2022-08" db="EMBL/GenBank/DDBJ databases">
        <title>Alicyclobacillus dauci DSM2870, complete genome.</title>
        <authorList>
            <person name="Wang Q."/>
            <person name="Cai R."/>
            <person name="Wang Z."/>
        </authorList>
    </citation>
    <scope>NUCLEOTIDE SEQUENCE</scope>
    <source>
        <strain evidence="1">DSM 28700</strain>
    </source>
</reference>
<keyword evidence="2" id="KW-1185">Reference proteome</keyword>
<gene>
    <name evidence="1" type="ORF">NZD86_02550</name>
</gene>
<proteinExistence type="predicted"/>